<gene>
    <name evidence="1" type="ORF">EJ04DRAFT_176596</name>
</gene>
<proteinExistence type="predicted"/>
<protein>
    <submittedName>
        <fullName evidence="1">Uncharacterized protein</fullName>
    </submittedName>
</protein>
<organism evidence="1 2">
    <name type="scientific">Polyplosphaeria fusca</name>
    <dbReference type="NCBI Taxonomy" id="682080"/>
    <lineage>
        <taxon>Eukaryota</taxon>
        <taxon>Fungi</taxon>
        <taxon>Dikarya</taxon>
        <taxon>Ascomycota</taxon>
        <taxon>Pezizomycotina</taxon>
        <taxon>Dothideomycetes</taxon>
        <taxon>Pleosporomycetidae</taxon>
        <taxon>Pleosporales</taxon>
        <taxon>Tetraplosphaeriaceae</taxon>
        <taxon>Polyplosphaeria</taxon>
    </lineage>
</organism>
<dbReference type="AlphaFoldDB" id="A0A9P4R3H7"/>
<reference evidence="1" key="1">
    <citation type="journal article" date="2020" name="Stud. Mycol.">
        <title>101 Dothideomycetes genomes: a test case for predicting lifestyles and emergence of pathogens.</title>
        <authorList>
            <person name="Haridas S."/>
            <person name="Albert R."/>
            <person name="Binder M."/>
            <person name="Bloem J."/>
            <person name="Labutti K."/>
            <person name="Salamov A."/>
            <person name="Andreopoulos B."/>
            <person name="Baker S."/>
            <person name="Barry K."/>
            <person name="Bills G."/>
            <person name="Bluhm B."/>
            <person name="Cannon C."/>
            <person name="Castanera R."/>
            <person name="Culley D."/>
            <person name="Daum C."/>
            <person name="Ezra D."/>
            <person name="Gonzalez J."/>
            <person name="Henrissat B."/>
            <person name="Kuo A."/>
            <person name="Liang C."/>
            <person name="Lipzen A."/>
            <person name="Lutzoni F."/>
            <person name="Magnuson J."/>
            <person name="Mondo S."/>
            <person name="Nolan M."/>
            <person name="Ohm R."/>
            <person name="Pangilinan J."/>
            <person name="Park H.-J."/>
            <person name="Ramirez L."/>
            <person name="Alfaro M."/>
            <person name="Sun H."/>
            <person name="Tritt A."/>
            <person name="Yoshinaga Y."/>
            <person name="Zwiers L.-H."/>
            <person name="Turgeon B."/>
            <person name="Goodwin S."/>
            <person name="Spatafora J."/>
            <person name="Crous P."/>
            <person name="Grigoriev I."/>
        </authorList>
    </citation>
    <scope>NUCLEOTIDE SEQUENCE</scope>
    <source>
        <strain evidence="1">CBS 125425</strain>
    </source>
</reference>
<keyword evidence="2" id="KW-1185">Reference proteome</keyword>
<accession>A0A9P4R3H7</accession>
<dbReference type="EMBL" id="ML996129">
    <property type="protein sequence ID" value="KAF2736024.1"/>
    <property type="molecule type" value="Genomic_DNA"/>
</dbReference>
<comment type="caution">
    <text evidence="1">The sequence shown here is derived from an EMBL/GenBank/DDBJ whole genome shotgun (WGS) entry which is preliminary data.</text>
</comment>
<dbReference type="OrthoDB" id="3794068at2759"/>
<name>A0A9P4R3H7_9PLEO</name>
<evidence type="ECO:0000313" key="2">
    <source>
        <dbReference type="Proteomes" id="UP000799444"/>
    </source>
</evidence>
<dbReference type="Proteomes" id="UP000799444">
    <property type="component" value="Unassembled WGS sequence"/>
</dbReference>
<evidence type="ECO:0000313" key="1">
    <source>
        <dbReference type="EMBL" id="KAF2736024.1"/>
    </source>
</evidence>
<sequence>MVNIWDTRPDILSKPPFLFTLSPGRTSSTHTIHQLSLDPATPGAKLAYTQGDADLPVNYGSTAAFILTDGETNDKQVVDNWTIGKDAAGRTVLGMAEWKESKVWGALGGSEWTLAGCYWNSEGVDQLCDGFVLINPPAGKC</sequence>